<dbReference type="AlphaFoldDB" id="Q3UMM9"/>
<organism evidence="1">
    <name type="scientific">Mus musculus</name>
    <name type="common">Mouse</name>
    <dbReference type="NCBI Taxonomy" id="10090"/>
    <lineage>
        <taxon>Eukaryota</taxon>
        <taxon>Metazoa</taxon>
        <taxon>Chordata</taxon>
        <taxon>Craniata</taxon>
        <taxon>Vertebrata</taxon>
        <taxon>Euteleostomi</taxon>
        <taxon>Mammalia</taxon>
        <taxon>Eutheria</taxon>
        <taxon>Euarchontoglires</taxon>
        <taxon>Glires</taxon>
        <taxon>Rodentia</taxon>
        <taxon>Myomorpha</taxon>
        <taxon>Muroidea</taxon>
        <taxon>Muridae</taxon>
        <taxon>Murinae</taxon>
        <taxon>Mus</taxon>
        <taxon>Mus</taxon>
    </lineage>
</organism>
<accession>Q3UMM9</accession>
<reference evidence="1" key="8">
    <citation type="journal article" date="2005" name="Science">
        <title>Antisense Transcription in the Mammalian Transcriptome.</title>
        <authorList>
            <consortium name="RIKEN Genome Exploration Research Group and Genome Science Group (Genome Network Project Core Group) and the FANTOM Consortium"/>
        </authorList>
    </citation>
    <scope>NUCLEOTIDE SEQUENCE</scope>
    <source>
        <tissue evidence="1">Lung</tissue>
    </source>
</reference>
<gene>
    <name evidence="2" type="primary">Gxylt2</name>
    <name evidence="2" type="synonym">BC049816</name>
    <name evidence="2" type="synonym">Glt8d4</name>
</gene>
<reference evidence="1" key="2">
    <citation type="journal article" date="2000" name="Genome Res.">
        <title>Normalization and subtraction of cap-trapper-selected cDNAs to prepare full-length cDNA libraries for rapid discovery of new genes.</title>
        <authorList>
            <person name="Carninci P."/>
            <person name="Shibata Y."/>
            <person name="Hayatsu N."/>
            <person name="Sugahara Y."/>
            <person name="Shibata K."/>
            <person name="Itoh M."/>
            <person name="Konno H."/>
            <person name="Okazaki Y."/>
            <person name="Muramatsu M."/>
            <person name="Hayashizaki Y."/>
        </authorList>
    </citation>
    <scope>NUCLEOTIDE SEQUENCE</scope>
    <source>
        <tissue evidence="1">Lung</tissue>
    </source>
</reference>
<dbReference type="MGI" id="MGI:2682940">
    <property type="gene designation" value="Gxylt2"/>
</dbReference>
<reference evidence="1" key="5">
    <citation type="journal article" date="2002" name="Nature">
        <title>Analysis of the mouse transcriptome based on functional annotation of 60,770 full-length cDNAs.</title>
        <authorList>
            <consortium name="The FANTOM Consortium and the RIKEN Genome Exploration Research Group Phase I and II Team"/>
        </authorList>
    </citation>
    <scope>NUCLEOTIDE SEQUENCE</scope>
    <source>
        <tissue evidence="1">Lung</tissue>
    </source>
</reference>
<dbReference type="AGR" id="MGI:2682940"/>
<reference evidence="1" key="3">
    <citation type="journal article" date="2000" name="Genome Res.">
        <title>RIKEN integrated sequence analysis (RISA) system--384-format sequencing pipeline with 384 multicapillary sequencer.</title>
        <authorList>
            <person name="Shibata K."/>
            <person name="Itoh M."/>
            <person name="Aizawa K."/>
            <person name="Nagaoka S."/>
            <person name="Sasaki N."/>
            <person name="Carninci P."/>
            <person name="Konno H."/>
            <person name="Akiyama J."/>
            <person name="Nishi K."/>
            <person name="Kitsunai T."/>
            <person name="Tashiro H."/>
            <person name="Itoh M."/>
            <person name="Sumi N."/>
            <person name="Ishii Y."/>
            <person name="Nakamura S."/>
            <person name="Hazama M."/>
            <person name="Nishine T."/>
            <person name="Harada A."/>
            <person name="Yamamoto R."/>
            <person name="Matsumoto H."/>
            <person name="Sakaguchi S."/>
            <person name="Ikegami T."/>
            <person name="Kashiwagi K."/>
            <person name="Fujiwake S."/>
            <person name="Inoue K."/>
            <person name="Togawa Y."/>
            <person name="Izawa M."/>
            <person name="Ohara E."/>
            <person name="Watahiki M."/>
            <person name="Yoneda Y."/>
            <person name="Ishikawa T."/>
            <person name="Ozawa K."/>
            <person name="Tanaka T."/>
            <person name="Matsuura S."/>
            <person name="Kawai J."/>
            <person name="Okazaki Y."/>
            <person name="Muramatsu M."/>
            <person name="Inoue Y."/>
            <person name="Kira A."/>
            <person name="Hayashizaki Y."/>
        </authorList>
    </citation>
    <scope>NUCLEOTIDE SEQUENCE</scope>
    <source>
        <tissue evidence="1">Lung</tissue>
    </source>
</reference>
<evidence type="ECO:0000313" key="2">
    <source>
        <dbReference type="MGI" id="MGI:2682940"/>
    </source>
</evidence>
<reference evidence="1" key="7">
    <citation type="journal article" date="2005" name="Science">
        <title>The Transcriptional Landscape of the Mammalian Genome.</title>
        <authorList>
            <consortium name="The FANTOM Consortium"/>
            <consortium name="Riken Genome Exploration Research Group and Genome Science Group (Genome Network Project Core Group)"/>
        </authorList>
    </citation>
    <scope>NUCLEOTIDE SEQUENCE</scope>
    <source>
        <tissue evidence="1">Lung</tissue>
    </source>
</reference>
<reference evidence="1" key="6">
    <citation type="submission" date="2004-03" db="EMBL/GenBank/DDBJ databases">
        <authorList>
            <person name="Arakawa T."/>
            <person name="Carninci P."/>
            <person name="Fukuda S."/>
            <person name="Hashizume W."/>
            <person name="Hayashida K."/>
            <person name="Hori F."/>
            <person name="Iida J."/>
            <person name="Imamura K."/>
            <person name="Imotani K."/>
            <person name="Itoh M."/>
            <person name="Kanagawa S."/>
            <person name="Kawai J."/>
            <person name="Kojima M."/>
            <person name="Konno H."/>
            <person name="Murata M."/>
            <person name="Nakamura M."/>
            <person name="Ninomiya N."/>
            <person name="Nishiyori H."/>
            <person name="Nomura K."/>
            <person name="Ohno M."/>
            <person name="Sakazume N."/>
            <person name="Sano H."/>
            <person name="Sasaki D."/>
            <person name="Shibata K."/>
            <person name="Shiraki T."/>
            <person name="Tagami M."/>
            <person name="Tagami Y."/>
            <person name="Waki K."/>
            <person name="Watahiki A."/>
            <person name="Muramatsu M."/>
            <person name="Hayashizaki Y."/>
        </authorList>
    </citation>
    <scope>NUCLEOTIDE SEQUENCE</scope>
    <source>
        <tissue evidence="1">Lung</tissue>
    </source>
</reference>
<sequence>MRLKTLRQPGTGENLLSCCQATVLPAIHHRTEVLFCFVFFLKKHHGFLIVSHSSRCWEHWGSILLSRSEQIGSALQEIMNRMPMGAIEKVYCHRQQDPGSHFSFEHIS</sequence>
<dbReference type="EMBL" id="AK144790">
    <property type="protein sequence ID" value="BAE26069.1"/>
    <property type="molecule type" value="mRNA"/>
</dbReference>
<reference evidence="1" key="4">
    <citation type="journal article" date="2001" name="Nature">
        <title>Functional annotation of a full-length mouse cDNA collection.</title>
        <authorList>
            <consortium name="The RIKEN Genome Exploration Research Group Phase II Team and the FANTOM Consortium"/>
        </authorList>
    </citation>
    <scope>NUCLEOTIDE SEQUENCE</scope>
    <source>
        <tissue evidence="1">Lung</tissue>
    </source>
</reference>
<name>Q3UMM9_MOUSE</name>
<proteinExistence type="evidence at transcript level"/>
<evidence type="ECO:0000313" key="1">
    <source>
        <dbReference type="EMBL" id="BAE26069.1"/>
    </source>
</evidence>
<reference evidence="1" key="1">
    <citation type="journal article" date="1999" name="Methods Enzymol.">
        <title>High-efficiency full-length cDNA cloning.</title>
        <authorList>
            <person name="Carninci P."/>
            <person name="Hayashizaki Y."/>
        </authorList>
    </citation>
    <scope>NUCLEOTIDE SEQUENCE</scope>
    <source>
        <tissue evidence="1">Lung</tissue>
    </source>
</reference>
<protein>
    <submittedName>
        <fullName evidence="1">Uncharacterized protein</fullName>
    </submittedName>
</protein>